<comment type="caution">
    <text evidence="5">The sequence shown here is derived from an EMBL/GenBank/DDBJ whole genome shotgun (WGS) entry which is preliminary data.</text>
</comment>
<keyword evidence="6" id="KW-1185">Reference proteome</keyword>
<evidence type="ECO:0000313" key="6">
    <source>
        <dbReference type="Proteomes" id="UP000618319"/>
    </source>
</evidence>
<dbReference type="EMBL" id="PSKQ01000018">
    <property type="protein sequence ID" value="MBE8720660.1"/>
    <property type="molecule type" value="Genomic_DNA"/>
</dbReference>
<dbReference type="NCBIfam" id="TIGR04560">
    <property type="entry name" value="ribo_THX"/>
    <property type="match status" value="1"/>
</dbReference>
<name>A0ABR9T5P6_9SPHI</name>
<evidence type="ECO:0000256" key="3">
    <source>
        <dbReference type="ARBA" id="ARBA00023274"/>
    </source>
</evidence>
<evidence type="ECO:0000313" key="5">
    <source>
        <dbReference type="EMBL" id="MBE8720660.1"/>
    </source>
</evidence>
<evidence type="ECO:0000256" key="1">
    <source>
        <dbReference type="ARBA" id="ARBA00010834"/>
    </source>
</evidence>
<dbReference type="InterPro" id="IPR030826">
    <property type="entry name" value="Ribosomal_bTHX/bTHXc/bTHXm"/>
</dbReference>
<feature type="compositionally biased region" description="Basic residues" evidence="4">
    <location>
        <begin position="1"/>
        <end position="12"/>
    </location>
</feature>
<organism evidence="5 6">
    <name type="scientific">Sphingobacterium pedocola</name>
    <dbReference type="NCBI Taxonomy" id="2082722"/>
    <lineage>
        <taxon>Bacteria</taxon>
        <taxon>Pseudomonadati</taxon>
        <taxon>Bacteroidota</taxon>
        <taxon>Sphingobacteriia</taxon>
        <taxon>Sphingobacteriales</taxon>
        <taxon>Sphingobacteriaceae</taxon>
        <taxon>Sphingobacterium</taxon>
    </lineage>
</organism>
<dbReference type="Pfam" id="PF17070">
    <property type="entry name" value="Thx"/>
    <property type="match status" value="1"/>
</dbReference>
<dbReference type="RefSeq" id="WP_196940490.1">
    <property type="nucleotide sequence ID" value="NZ_MU158691.1"/>
</dbReference>
<dbReference type="InterPro" id="IPR031414">
    <property type="entry name" value="Ribosomal_bTHX"/>
</dbReference>
<accession>A0ABR9T5P6</accession>
<dbReference type="GO" id="GO:0005840">
    <property type="term" value="C:ribosome"/>
    <property type="evidence" value="ECO:0007669"/>
    <property type="project" value="UniProtKB-KW"/>
</dbReference>
<feature type="compositionally biased region" description="Basic and acidic residues" evidence="4">
    <location>
        <begin position="25"/>
        <end position="49"/>
    </location>
</feature>
<feature type="region of interest" description="Disordered" evidence="4">
    <location>
        <begin position="1"/>
        <end position="49"/>
    </location>
</feature>
<protein>
    <submittedName>
        <fullName evidence="5">30S ribosomal protein THX</fullName>
    </submittedName>
</protein>
<proteinExistence type="inferred from homology"/>
<keyword evidence="3" id="KW-0687">Ribonucleoprotein</keyword>
<reference evidence="5 6" key="1">
    <citation type="submission" date="2018-02" db="EMBL/GenBank/DDBJ databases">
        <title>Sphingobacterium KA21.</title>
        <authorList>
            <person name="Vasarhelyi B.M."/>
            <person name="Deshmukh S."/>
            <person name="Balint B."/>
            <person name="Kukolya J."/>
        </authorList>
    </citation>
    <scope>NUCLEOTIDE SEQUENCE [LARGE SCALE GENOMIC DNA]</scope>
    <source>
        <strain evidence="5 6">Ka21</strain>
    </source>
</reference>
<evidence type="ECO:0000256" key="4">
    <source>
        <dbReference type="SAM" id="MobiDB-lite"/>
    </source>
</evidence>
<comment type="similarity">
    <text evidence="1">Belongs to the bacterial ribosomal protein bTHX family.</text>
</comment>
<sequence>MGKGDKKTRKGKIVMGTYGNSRPGAKNEKPKKEEVPTKEKKEKISTKEG</sequence>
<evidence type="ECO:0000256" key="2">
    <source>
        <dbReference type="ARBA" id="ARBA00022980"/>
    </source>
</evidence>
<keyword evidence="2 5" id="KW-0689">Ribosomal protein</keyword>
<gene>
    <name evidence="5" type="ORF">C4F40_07975</name>
</gene>
<dbReference type="Proteomes" id="UP000618319">
    <property type="component" value="Unassembled WGS sequence"/>
</dbReference>